<feature type="compositionally biased region" description="Low complexity" evidence="2">
    <location>
        <begin position="327"/>
        <end position="349"/>
    </location>
</feature>
<dbReference type="SUPFAM" id="SSF111369">
    <property type="entry name" value="HlyD-like secretion proteins"/>
    <property type="match status" value="1"/>
</dbReference>
<dbReference type="NCBIfam" id="TIGR01730">
    <property type="entry name" value="RND_mfp"/>
    <property type="match status" value="1"/>
</dbReference>
<dbReference type="InterPro" id="IPR058627">
    <property type="entry name" value="MdtA-like_C"/>
</dbReference>
<dbReference type="GO" id="GO:0015562">
    <property type="term" value="F:efflux transmembrane transporter activity"/>
    <property type="evidence" value="ECO:0007669"/>
    <property type="project" value="TreeGrafter"/>
</dbReference>
<dbReference type="PANTHER" id="PTHR30469:SF33">
    <property type="entry name" value="SLR1207 PROTEIN"/>
    <property type="match status" value="1"/>
</dbReference>
<sequence length="349" mass="36831">EKTTYQTAKVEKGTLVSSVSASGQILSSNVLNITTQATGVVKAVYVKNEDRVYAEQKIAEITLDSDGALANAKAYASLVSAQNGLNSANNNYRSTQASVEKVHDDLKGHDSDETFAQKETRTKAEVANDNAYDGLKTAQASLVSASLAYRQTSPVIVAPNSGIIDNITITPGMVLSGADRVAVIAFEGNPLATFNVSEVDVSRVTPGQEATVTLDSIAGKSFKGKVLTVDKIGSVDSGVTNYPVMILLDTDPPEILPNMAATADIILETKENVLMVPLGAVQVFGDQNIVRVLRNEKVEVVRVETGLSNDTQTEVVSGLSEGDEVITGGTSQTSSQGSTSPFSTFRIRP</sequence>
<dbReference type="AlphaFoldDB" id="A0A0G0UCU5"/>
<dbReference type="InterPro" id="IPR006143">
    <property type="entry name" value="RND_pump_MFP"/>
</dbReference>
<feature type="domain" description="Multidrug resistance protein MdtA-like C-terminal permuted SH3" evidence="3">
    <location>
        <begin position="272"/>
        <end position="330"/>
    </location>
</feature>
<name>A0A0G0UCU5_9BACT</name>
<feature type="domain" description="YknX-like beta-barrel" evidence="4">
    <location>
        <begin position="195"/>
        <end position="262"/>
    </location>
</feature>
<comment type="caution">
    <text evidence="5">The sequence shown here is derived from an EMBL/GenBank/DDBJ whole genome shotgun (WGS) entry which is preliminary data.</text>
</comment>
<evidence type="ECO:0000313" key="5">
    <source>
        <dbReference type="EMBL" id="KKR85171.1"/>
    </source>
</evidence>
<dbReference type="Gene3D" id="2.40.420.20">
    <property type="match status" value="1"/>
</dbReference>
<gene>
    <name evidence="5" type="ORF">UU32_C0036G0007</name>
</gene>
<dbReference type="Pfam" id="PF25967">
    <property type="entry name" value="RND-MFP_C"/>
    <property type="match status" value="1"/>
</dbReference>
<dbReference type="Pfam" id="PF25990">
    <property type="entry name" value="Beta-barrel_YknX"/>
    <property type="match status" value="1"/>
</dbReference>
<evidence type="ECO:0000259" key="3">
    <source>
        <dbReference type="Pfam" id="PF25967"/>
    </source>
</evidence>
<dbReference type="GO" id="GO:1990281">
    <property type="term" value="C:efflux pump complex"/>
    <property type="evidence" value="ECO:0007669"/>
    <property type="project" value="TreeGrafter"/>
</dbReference>
<feature type="region of interest" description="Disordered" evidence="2">
    <location>
        <begin position="313"/>
        <end position="349"/>
    </location>
</feature>
<dbReference type="Gene3D" id="2.40.30.170">
    <property type="match status" value="1"/>
</dbReference>
<dbReference type="PANTHER" id="PTHR30469">
    <property type="entry name" value="MULTIDRUG RESISTANCE PROTEIN MDTA"/>
    <property type="match status" value="1"/>
</dbReference>
<dbReference type="EMBL" id="LCAE01000036">
    <property type="protein sequence ID" value="KKR85171.1"/>
    <property type="molecule type" value="Genomic_DNA"/>
</dbReference>
<evidence type="ECO:0000259" key="4">
    <source>
        <dbReference type="Pfam" id="PF25990"/>
    </source>
</evidence>
<dbReference type="InterPro" id="IPR058636">
    <property type="entry name" value="Beta-barrel_YknX"/>
</dbReference>
<reference evidence="5 6" key="1">
    <citation type="journal article" date="2015" name="Nature">
        <title>rRNA introns, odd ribosomes, and small enigmatic genomes across a large radiation of phyla.</title>
        <authorList>
            <person name="Brown C.T."/>
            <person name="Hug L.A."/>
            <person name="Thomas B.C."/>
            <person name="Sharon I."/>
            <person name="Castelle C.J."/>
            <person name="Singh A."/>
            <person name="Wilkins M.J."/>
            <person name="Williams K.H."/>
            <person name="Banfield J.F."/>
        </authorList>
    </citation>
    <scope>NUCLEOTIDE SEQUENCE [LARGE SCALE GENOMIC DNA]</scope>
</reference>
<accession>A0A0G0UCU5</accession>
<evidence type="ECO:0000256" key="2">
    <source>
        <dbReference type="SAM" id="MobiDB-lite"/>
    </source>
</evidence>
<proteinExistence type="inferred from homology"/>
<comment type="similarity">
    <text evidence="1">Belongs to the membrane fusion protein (MFP) (TC 8.A.1) family.</text>
</comment>
<evidence type="ECO:0000256" key="1">
    <source>
        <dbReference type="ARBA" id="ARBA00009477"/>
    </source>
</evidence>
<evidence type="ECO:0000313" key="6">
    <source>
        <dbReference type="Proteomes" id="UP000033858"/>
    </source>
</evidence>
<feature type="non-terminal residue" evidence="5">
    <location>
        <position position="1"/>
    </location>
</feature>
<organism evidence="5 6">
    <name type="scientific">Candidatus Woesebacteria bacterium GW2011_GWB1_41_10</name>
    <dbReference type="NCBI Taxonomy" id="1618577"/>
    <lineage>
        <taxon>Bacteria</taxon>
        <taxon>Candidatus Woeseibacteriota</taxon>
    </lineage>
</organism>
<dbReference type="Proteomes" id="UP000033858">
    <property type="component" value="Unassembled WGS sequence"/>
</dbReference>
<dbReference type="Gene3D" id="2.40.50.100">
    <property type="match status" value="1"/>
</dbReference>
<protein>
    <submittedName>
        <fullName evidence="5">Secretion protein HlyD</fullName>
    </submittedName>
</protein>